<evidence type="ECO:0000256" key="1">
    <source>
        <dbReference type="ARBA" id="ARBA00022741"/>
    </source>
</evidence>
<dbReference type="GO" id="GO:0016887">
    <property type="term" value="F:ATP hydrolysis activity"/>
    <property type="evidence" value="ECO:0007669"/>
    <property type="project" value="InterPro"/>
</dbReference>
<keyword evidence="3" id="KW-0175">Coiled coil</keyword>
<dbReference type="InterPro" id="IPR003593">
    <property type="entry name" value="AAA+_ATPase"/>
</dbReference>
<dbReference type="SMART" id="SM00382">
    <property type="entry name" value="AAA"/>
    <property type="match status" value="2"/>
</dbReference>
<sequence>MSILTAENLSLSFGAFDLFGGISLNIARDSKIGLIGPNGIGKTSLLLLLAGIHTPTTGQVHMARGTRLGYLRQEAVEAFAARENTVHAEMLTAFSDLIGQQERLHALEAQMATDFSDELLEQYGKLQAAFEQAGGYEFELTIQQTLQGLGLGKETWDEPLNHLSGGQKTRALLAKLLLEKPDLLMLDEPTNHLDLEAVEWLERTLREWEGAVLIVSHDRYFLDNVVNTLWEMTPTGLELYPGNYSSYLLQRQDRWDYYERVYKEEKERLLNEVDFIQRNWVRDSTHARALGRLRILTRELAIVDHFGVLALRNGKQWNEFDLHADRPLDVIEAVRKVNAITLPNSRPPHIKPRLAAASVTGTIVMRAKRLTVGYSTRRLFSTSDLELHRGECAALIGPNGSGKTSFIKTMLAEIEPLEGEIELGPSVRVGYFAQAHDGLNAERSVLDELQLRKEMDAEAARRHLAAYLFRGEDVFKQVSNLSGGERARLALALLALQGANFLVLDEPTNHLDIPAREALQEVLEDYTGTILLVSHDRYLIERLATQIWELRDDTLKVFRGGYREFILRQSASSPVNKQTVLAVNRPLFKVDSREARKRAEALERLETRIHEQEQALKKLYVELERASQKRAYNQASELGQRTVEVQATLDGLMAEWEKLAS</sequence>
<dbReference type="PROSITE" id="PS50893">
    <property type="entry name" value="ABC_TRANSPORTER_2"/>
    <property type="match status" value="2"/>
</dbReference>
<dbReference type="GO" id="GO:0005524">
    <property type="term" value="F:ATP binding"/>
    <property type="evidence" value="ECO:0007669"/>
    <property type="project" value="UniProtKB-KW"/>
</dbReference>
<dbReference type="Proteomes" id="UP000055060">
    <property type="component" value="Unassembled WGS sequence"/>
</dbReference>
<dbReference type="PANTHER" id="PTHR42855:SF2">
    <property type="entry name" value="DRUG RESISTANCE ABC TRANSPORTER,ATP-BINDING PROTEIN"/>
    <property type="match status" value="1"/>
</dbReference>
<dbReference type="OrthoDB" id="9801441at2"/>
<feature type="domain" description="ABC transporter" evidence="4">
    <location>
        <begin position="4"/>
        <end position="260"/>
    </location>
</feature>
<evidence type="ECO:0000256" key="3">
    <source>
        <dbReference type="SAM" id="Coils"/>
    </source>
</evidence>
<organism evidence="5">
    <name type="scientific">Longilinea arvoryzae</name>
    <dbReference type="NCBI Taxonomy" id="360412"/>
    <lineage>
        <taxon>Bacteria</taxon>
        <taxon>Bacillati</taxon>
        <taxon>Chloroflexota</taxon>
        <taxon>Anaerolineae</taxon>
        <taxon>Anaerolineales</taxon>
        <taxon>Anaerolineaceae</taxon>
        <taxon>Longilinea</taxon>
    </lineage>
</organism>
<dbReference type="CDD" id="cd03221">
    <property type="entry name" value="ABCF_EF-3"/>
    <property type="match status" value="2"/>
</dbReference>
<dbReference type="SUPFAM" id="SSF52540">
    <property type="entry name" value="P-loop containing nucleoside triphosphate hydrolases"/>
    <property type="match status" value="2"/>
</dbReference>
<keyword evidence="1" id="KW-0547">Nucleotide-binding</keyword>
<proteinExistence type="predicted"/>
<dbReference type="AlphaFoldDB" id="A0A0S7B5E4"/>
<reference evidence="5" key="1">
    <citation type="submission" date="2015-07" db="EMBL/GenBank/DDBJ databases">
        <title>Draft Genome Sequences of Anaerolinea thermolimosa IMO-1, Bellilinea caldifistulae GOMI-1, Leptolinea tardivitalis YMTK-2, Levilinea saccharolytica KIBI-1,Longilinea arvoryzae KOME-1, Previously Described as Members of the Anaerolineaceae (Chloroflexi).</title>
        <authorList>
            <person name="Sekiguchi Y."/>
            <person name="Ohashi A."/>
            <person name="Matsuura N."/>
            <person name="Tourlousse M.D."/>
        </authorList>
    </citation>
    <scope>NUCLEOTIDE SEQUENCE [LARGE SCALE GENOMIC DNA]</scope>
    <source>
        <strain evidence="5">KOME-1</strain>
    </source>
</reference>
<gene>
    <name evidence="5" type="ORF">LARV_00114</name>
</gene>
<dbReference type="InterPro" id="IPR003439">
    <property type="entry name" value="ABC_transporter-like_ATP-bd"/>
</dbReference>
<dbReference type="Gene3D" id="3.40.50.300">
    <property type="entry name" value="P-loop containing nucleotide triphosphate hydrolases"/>
    <property type="match status" value="2"/>
</dbReference>
<accession>A0A0S7B5E4</accession>
<dbReference type="InterPro" id="IPR017871">
    <property type="entry name" value="ABC_transporter-like_CS"/>
</dbReference>
<keyword evidence="2" id="KW-0067">ATP-binding</keyword>
<dbReference type="PANTHER" id="PTHR42855">
    <property type="entry name" value="ABC TRANSPORTER ATP-BINDING SUBUNIT"/>
    <property type="match status" value="1"/>
</dbReference>
<feature type="coiled-coil region" evidence="3">
    <location>
        <begin position="595"/>
        <end position="629"/>
    </location>
</feature>
<protein>
    <submittedName>
        <fullName evidence="5">Protein containg ATPase component of ABC transporter with duplicated ATPase domains</fullName>
    </submittedName>
</protein>
<dbReference type="RefSeq" id="WP_075071813.1">
    <property type="nucleotide sequence ID" value="NZ_DF967972.1"/>
</dbReference>
<evidence type="ECO:0000256" key="2">
    <source>
        <dbReference type="ARBA" id="ARBA00022840"/>
    </source>
</evidence>
<dbReference type="Pfam" id="PF00005">
    <property type="entry name" value="ABC_tran"/>
    <property type="match status" value="2"/>
</dbReference>
<dbReference type="NCBIfam" id="NF000355">
    <property type="entry name" value="ribo_prot_ABC_F"/>
    <property type="match status" value="1"/>
</dbReference>
<dbReference type="InterPro" id="IPR051309">
    <property type="entry name" value="ABCF_ATPase"/>
</dbReference>
<dbReference type="PROSITE" id="PS00211">
    <property type="entry name" value="ABC_TRANSPORTER_1"/>
    <property type="match status" value="2"/>
</dbReference>
<evidence type="ECO:0000313" key="5">
    <source>
        <dbReference type="EMBL" id="GAP12380.1"/>
    </source>
</evidence>
<dbReference type="InterPro" id="IPR032781">
    <property type="entry name" value="ABC_tran_Xtn"/>
</dbReference>
<keyword evidence="6" id="KW-1185">Reference proteome</keyword>
<dbReference type="FunFam" id="3.40.50.300:FF:000011">
    <property type="entry name" value="Putative ABC transporter ATP-binding component"/>
    <property type="match status" value="1"/>
</dbReference>
<dbReference type="EMBL" id="DF967972">
    <property type="protein sequence ID" value="GAP12380.1"/>
    <property type="molecule type" value="Genomic_DNA"/>
</dbReference>
<evidence type="ECO:0000259" key="4">
    <source>
        <dbReference type="PROSITE" id="PS50893"/>
    </source>
</evidence>
<dbReference type="STRING" id="360412.LARV_00114"/>
<feature type="domain" description="ABC transporter" evidence="4">
    <location>
        <begin position="365"/>
        <end position="577"/>
    </location>
</feature>
<evidence type="ECO:0000313" key="6">
    <source>
        <dbReference type="Proteomes" id="UP000055060"/>
    </source>
</evidence>
<dbReference type="InterPro" id="IPR027417">
    <property type="entry name" value="P-loop_NTPase"/>
</dbReference>
<dbReference type="Pfam" id="PF12848">
    <property type="entry name" value="ABC_tran_Xtn"/>
    <property type="match status" value="1"/>
</dbReference>
<name>A0A0S7B5E4_9CHLR</name>